<dbReference type="OMA" id="DYISCEN"/>
<feature type="region of interest" description="Disordered" evidence="1">
    <location>
        <begin position="252"/>
        <end position="281"/>
    </location>
</feature>
<proteinExistence type="predicted"/>
<evidence type="ECO:0000256" key="1">
    <source>
        <dbReference type="SAM" id="MobiDB-lite"/>
    </source>
</evidence>
<dbReference type="OrthoDB" id="5346581at2759"/>
<dbReference type="KEGG" id="vda:VDAG_01554"/>
<sequence length="341" mass="39403">MPLSHDSNVEGLDGEHRHALSQALGNVLATDAAWVTFAQIIDGLPICDIAWDTRGTKLTPQHPINSHVELCPGARDMAEEFRDDFKLEALVFKPELLPSFQSSSTSSRGFALRLLELTSSAVHQIAVLLFQLNLRLHDRTTTDNLDVDEATSWERPPDMWARVVPHPTLFTQSHFVAHEQYPDGIADMVGYWAEDRILGGVILFDHSSPWNEQDIEPNAYIFYGRDKITYRICQLLDDQQSRLIEFLRAREKHPEEQRERPNGTLPILPSSDNRTRIDQGDAIPVHKVYRDSWERAPPQKPRLRIQQYMDRWVLNELDYPELNFDEQMERFNRLSSQPKDE</sequence>
<feature type="compositionally biased region" description="Basic and acidic residues" evidence="1">
    <location>
        <begin position="252"/>
        <end position="261"/>
    </location>
</feature>
<dbReference type="InParanoid" id="G2WSF1"/>
<dbReference type="eggNOG" id="ENOG502SRFT">
    <property type="taxonomic scope" value="Eukaryota"/>
</dbReference>
<evidence type="ECO:0000313" key="2">
    <source>
        <dbReference type="EMBL" id="EGY17872.1"/>
    </source>
</evidence>
<dbReference type="HOGENOM" id="CLU_054623_1_0_1"/>
<dbReference type="GeneID" id="20703017"/>
<accession>G2WSF1</accession>
<dbReference type="EMBL" id="DS572696">
    <property type="protein sequence ID" value="EGY17872.1"/>
    <property type="molecule type" value="Genomic_DNA"/>
</dbReference>
<organism evidence="2 3">
    <name type="scientific">Verticillium dahliae (strain VdLs.17 / ATCC MYA-4575 / FGSC 10137)</name>
    <name type="common">Verticillium wilt</name>
    <dbReference type="NCBI Taxonomy" id="498257"/>
    <lineage>
        <taxon>Eukaryota</taxon>
        <taxon>Fungi</taxon>
        <taxon>Dikarya</taxon>
        <taxon>Ascomycota</taxon>
        <taxon>Pezizomycotina</taxon>
        <taxon>Sordariomycetes</taxon>
        <taxon>Hypocreomycetidae</taxon>
        <taxon>Glomerellales</taxon>
        <taxon>Plectosphaerellaceae</taxon>
        <taxon>Verticillium</taxon>
    </lineage>
</organism>
<dbReference type="Proteomes" id="UP000001611">
    <property type="component" value="Chromosome 1"/>
</dbReference>
<dbReference type="RefSeq" id="XP_009648735.1">
    <property type="nucleotide sequence ID" value="XM_009650440.1"/>
</dbReference>
<gene>
    <name evidence="2" type="ORF">VDAG_01554</name>
</gene>
<dbReference type="AlphaFoldDB" id="G2WSF1"/>
<protein>
    <submittedName>
        <fullName evidence="2">Uncharacterized protein</fullName>
    </submittedName>
</protein>
<evidence type="ECO:0000313" key="3">
    <source>
        <dbReference type="Proteomes" id="UP000001611"/>
    </source>
</evidence>
<keyword evidence="3" id="KW-1185">Reference proteome</keyword>
<reference evidence="2 3" key="1">
    <citation type="submission" date="2008-03" db="EMBL/GenBank/DDBJ databases">
        <title>The Genome Sequence of Verticillium dahliae VdLs.17.</title>
        <authorList>
            <consortium name="The Broad Institute Genome Sequencing Platform"/>
            <person name="Ma L.-J.J."/>
            <person name="Klosterman S.J."/>
            <person name="Subbarao K."/>
            <person name="Dobinson K."/>
            <person name="Veronese P."/>
            <person name="Kang S."/>
            <person name="Gold S.E."/>
            <person name="Young S."/>
            <person name="Jaffe D."/>
            <person name="Gnerre S."/>
            <person name="Berlin A."/>
            <person name="Heiman D."/>
            <person name="Hepburn T."/>
            <person name="Sykes S."/>
            <person name="Alvarado L."/>
            <person name="Kodira C.D."/>
            <person name="Lander E."/>
            <person name="Galagan J."/>
            <person name="Nusbaum C."/>
            <person name="Birren B."/>
        </authorList>
    </citation>
    <scope>NUCLEOTIDE SEQUENCE [LARGE SCALE GENOMIC DNA]</scope>
    <source>
        <strain evidence="3">VdLs.17 / ATCC MYA-4575 / FGSC 10137</strain>
    </source>
</reference>
<name>G2WSF1_VERDV</name>